<organism evidence="5 6">
    <name type="scientific">Ancylobacter amanitiformis</name>
    <dbReference type="NCBI Taxonomy" id="217069"/>
    <lineage>
        <taxon>Bacteria</taxon>
        <taxon>Pseudomonadati</taxon>
        <taxon>Pseudomonadota</taxon>
        <taxon>Alphaproteobacteria</taxon>
        <taxon>Hyphomicrobiales</taxon>
        <taxon>Xanthobacteraceae</taxon>
        <taxon>Ancylobacter</taxon>
    </lineage>
</organism>
<keyword evidence="6" id="KW-1185">Reference proteome</keyword>
<dbReference type="EMBL" id="JAUSVR010000002">
    <property type="protein sequence ID" value="MDQ0510118.1"/>
    <property type="molecule type" value="Genomic_DNA"/>
</dbReference>
<dbReference type="Gene3D" id="2.40.100.10">
    <property type="entry name" value="Cyclophilin-like"/>
    <property type="match status" value="1"/>
</dbReference>
<evidence type="ECO:0000256" key="2">
    <source>
        <dbReference type="ARBA" id="ARBA00022801"/>
    </source>
</evidence>
<evidence type="ECO:0000256" key="3">
    <source>
        <dbReference type="ARBA" id="ARBA00022840"/>
    </source>
</evidence>
<evidence type="ECO:0000259" key="4">
    <source>
        <dbReference type="SMART" id="SM00797"/>
    </source>
</evidence>
<proteinExistence type="predicted"/>
<comment type="caution">
    <text evidence="5">The sequence shown here is derived from an EMBL/GenBank/DDBJ whole genome shotgun (WGS) entry which is preliminary data.</text>
</comment>
<evidence type="ECO:0000256" key="1">
    <source>
        <dbReference type="ARBA" id="ARBA00022741"/>
    </source>
</evidence>
<dbReference type="InterPro" id="IPR029000">
    <property type="entry name" value="Cyclophilin-like_dom_sf"/>
</dbReference>
<evidence type="ECO:0000313" key="5">
    <source>
        <dbReference type="EMBL" id="MDQ0510118.1"/>
    </source>
</evidence>
<keyword evidence="1" id="KW-0547">Nucleotide-binding</keyword>
<dbReference type="PANTHER" id="PTHR43309:SF5">
    <property type="entry name" value="5-OXOPROLINASE SUBUNIT C"/>
    <property type="match status" value="1"/>
</dbReference>
<keyword evidence="2" id="KW-0378">Hydrolase</keyword>
<dbReference type="Proteomes" id="UP001235094">
    <property type="component" value="Unassembled WGS sequence"/>
</dbReference>
<dbReference type="RefSeq" id="WP_306888853.1">
    <property type="nucleotide sequence ID" value="NZ_JAUSVR010000002.1"/>
</dbReference>
<dbReference type="Pfam" id="PF02626">
    <property type="entry name" value="CT_A_B"/>
    <property type="match status" value="1"/>
</dbReference>
<dbReference type="SUPFAM" id="SSF50891">
    <property type="entry name" value="Cyclophilin-like"/>
    <property type="match status" value="1"/>
</dbReference>
<accession>A0ABU0LND3</accession>
<dbReference type="NCBIfam" id="TIGR00724">
    <property type="entry name" value="urea_amlyse_rel"/>
    <property type="match status" value="1"/>
</dbReference>
<evidence type="ECO:0000313" key="6">
    <source>
        <dbReference type="Proteomes" id="UP001235094"/>
    </source>
</evidence>
<feature type="domain" description="Carboxyltransferase" evidence="4">
    <location>
        <begin position="26"/>
        <end position="308"/>
    </location>
</feature>
<sequence length="356" mass="36461">MSAAIAILQPGPQTSVQDAGRLGFQAFGVPVCGALDPPALRLANALVGNEPGAAALELRLAGPAFEVTGGPARLALTGADGVIEVEQGGETRRFGPWRAIDIPERARVRIGPLKASGSAILAFAGGIDVPCVLGSRATDLKGRFGGHLGRALMAGDVIALGASSLDGPCLELQNPPSLTFGGALRVVLGPQADAFTEDGLAEFLGTAYRVSREADRMGLRLEGTPLGFRRGADIVSDGIVTGSIQVPGSGLPILLLADHQTIGGYAKIATVISADLPAAGRLLPGASVRFIAVSVAQAEEARRAQERAVAQQIAALLPVRALARVDLEALLRENLVSGVVSALESDEGRGAMDRIT</sequence>
<dbReference type="InterPro" id="IPR052708">
    <property type="entry name" value="PxpC"/>
</dbReference>
<keyword evidence="3" id="KW-0067">ATP-binding</keyword>
<protein>
    <submittedName>
        <fullName evidence="5">UPF0271 protein</fullName>
    </submittedName>
</protein>
<dbReference type="SMART" id="SM00797">
    <property type="entry name" value="AHS2"/>
    <property type="match status" value="1"/>
</dbReference>
<reference evidence="5 6" key="1">
    <citation type="submission" date="2023-07" db="EMBL/GenBank/DDBJ databases">
        <title>Genomic Encyclopedia of Type Strains, Phase IV (KMG-IV): sequencing the most valuable type-strain genomes for metagenomic binning, comparative biology and taxonomic classification.</title>
        <authorList>
            <person name="Goeker M."/>
        </authorList>
    </citation>
    <scope>NUCLEOTIDE SEQUENCE [LARGE SCALE GENOMIC DNA]</scope>
    <source>
        <strain evidence="5 6">DSM 15561</strain>
    </source>
</reference>
<gene>
    <name evidence="5" type="ORF">QOZ99_000999</name>
</gene>
<dbReference type="PANTHER" id="PTHR43309">
    <property type="entry name" value="5-OXOPROLINASE SUBUNIT C"/>
    <property type="match status" value="1"/>
</dbReference>
<dbReference type="InterPro" id="IPR003778">
    <property type="entry name" value="CT_A_B"/>
</dbReference>
<name>A0ABU0LND3_9HYPH</name>